<dbReference type="SUPFAM" id="SSF51445">
    <property type="entry name" value="(Trans)glycosidases"/>
    <property type="match status" value="1"/>
</dbReference>
<protein>
    <recommendedName>
        <fullName evidence="3">chitinase</fullName>
        <ecNumber evidence="3">3.2.1.14</ecNumber>
    </recommendedName>
</protein>
<dbReference type="InterPro" id="IPR001579">
    <property type="entry name" value="Glyco_hydro_18_chit_AS"/>
</dbReference>
<accession>A0A6V8HIF0</accession>
<dbReference type="GO" id="GO:0006032">
    <property type="term" value="P:chitin catabolic process"/>
    <property type="evidence" value="ECO:0007669"/>
    <property type="project" value="UniProtKB-KW"/>
</dbReference>
<dbReference type="GO" id="GO:0008843">
    <property type="term" value="F:endochitinase activity"/>
    <property type="evidence" value="ECO:0007669"/>
    <property type="project" value="UniProtKB-EC"/>
</dbReference>
<evidence type="ECO:0000259" key="14">
    <source>
        <dbReference type="PROSITE" id="PS51910"/>
    </source>
</evidence>
<keyword evidence="4" id="KW-0147">Chitin-binding</keyword>
<dbReference type="CDD" id="cd00035">
    <property type="entry name" value="ChtBD1"/>
    <property type="match status" value="1"/>
</dbReference>
<evidence type="ECO:0000313" key="15">
    <source>
        <dbReference type="EMBL" id="GAM38024.1"/>
    </source>
</evidence>
<organism evidence="15 16">
    <name type="scientific">Talaromyces pinophilus</name>
    <name type="common">Penicillium pinophilum</name>
    <dbReference type="NCBI Taxonomy" id="128442"/>
    <lineage>
        <taxon>Eukaryota</taxon>
        <taxon>Fungi</taxon>
        <taxon>Dikarya</taxon>
        <taxon>Ascomycota</taxon>
        <taxon>Pezizomycotina</taxon>
        <taxon>Eurotiomycetes</taxon>
        <taxon>Eurotiomycetidae</taxon>
        <taxon>Eurotiales</taxon>
        <taxon>Trichocomaceae</taxon>
        <taxon>Talaromyces</taxon>
        <taxon>Talaromyces sect. Talaromyces</taxon>
    </lineage>
</organism>
<dbReference type="InterPro" id="IPR011583">
    <property type="entry name" value="Chitinase_II/V-like_cat"/>
</dbReference>
<name>A0A6V8HIF0_TALPI</name>
<dbReference type="SUPFAM" id="SSF57016">
    <property type="entry name" value="Plant lectins/antimicrobial peptides"/>
    <property type="match status" value="1"/>
</dbReference>
<feature type="domain" description="LysM" evidence="13">
    <location>
        <begin position="299"/>
        <end position="344"/>
    </location>
</feature>
<dbReference type="SUPFAM" id="SSF54556">
    <property type="entry name" value="Chitinase insertion domain"/>
    <property type="match status" value="1"/>
</dbReference>
<dbReference type="GO" id="GO:0008061">
    <property type="term" value="F:chitin binding"/>
    <property type="evidence" value="ECO:0007669"/>
    <property type="project" value="UniProtKB-KW"/>
</dbReference>
<dbReference type="Gene3D" id="3.10.50.10">
    <property type="match status" value="1"/>
</dbReference>
<reference evidence="16" key="1">
    <citation type="journal article" date="2015" name="Genome Announc.">
        <title>Draft genome sequence of Talaromyces cellulolyticus strain Y-94, a source of lignocellulosic biomass-degrading enzymes.</title>
        <authorList>
            <person name="Fujii T."/>
            <person name="Koike H."/>
            <person name="Sawayama S."/>
            <person name="Yano S."/>
            <person name="Inoue H."/>
        </authorList>
    </citation>
    <scope>NUCLEOTIDE SEQUENCE [LARGE SCALE GENOMIC DNA]</scope>
    <source>
        <strain evidence="16">Y-94</strain>
    </source>
</reference>
<dbReference type="GO" id="GO:0000272">
    <property type="term" value="P:polysaccharide catabolic process"/>
    <property type="evidence" value="ECO:0007669"/>
    <property type="project" value="UniProtKB-KW"/>
</dbReference>
<dbReference type="EC" id="3.2.1.14" evidence="3"/>
<comment type="caution">
    <text evidence="15">The sequence shown here is derived from an EMBL/GenBank/DDBJ whole genome shotgun (WGS) entry which is preliminary data.</text>
</comment>
<dbReference type="EMBL" id="DF933829">
    <property type="protein sequence ID" value="GAM38024.1"/>
    <property type="molecule type" value="Genomic_DNA"/>
</dbReference>
<feature type="domain" description="LysM" evidence="13">
    <location>
        <begin position="363"/>
        <end position="411"/>
    </location>
</feature>
<keyword evidence="9 11" id="KW-0326">Glycosidase</keyword>
<evidence type="ECO:0000256" key="10">
    <source>
        <dbReference type="ARBA" id="ARBA00023326"/>
    </source>
</evidence>
<dbReference type="Gene3D" id="3.20.20.80">
    <property type="entry name" value="Glycosidases"/>
    <property type="match status" value="1"/>
</dbReference>
<evidence type="ECO:0000256" key="5">
    <source>
        <dbReference type="ARBA" id="ARBA00022801"/>
    </source>
</evidence>
<dbReference type="CDD" id="cd00118">
    <property type="entry name" value="LysM"/>
    <property type="match status" value="2"/>
</dbReference>
<evidence type="ECO:0000256" key="4">
    <source>
        <dbReference type="ARBA" id="ARBA00022669"/>
    </source>
</evidence>
<dbReference type="InterPro" id="IPR018392">
    <property type="entry name" value="LysM"/>
</dbReference>
<evidence type="ECO:0000256" key="3">
    <source>
        <dbReference type="ARBA" id="ARBA00012729"/>
    </source>
</evidence>
<dbReference type="SMART" id="SM00636">
    <property type="entry name" value="Glyco_18"/>
    <property type="match status" value="1"/>
</dbReference>
<dbReference type="Pfam" id="PF00704">
    <property type="entry name" value="Glyco_hydro_18"/>
    <property type="match status" value="1"/>
</dbReference>
<feature type="chain" id="PRO_5027767908" description="chitinase" evidence="12">
    <location>
        <begin position="22"/>
        <end position="1349"/>
    </location>
</feature>
<keyword evidence="8" id="KW-0119">Carbohydrate metabolism</keyword>
<dbReference type="Gene3D" id="3.30.60.10">
    <property type="entry name" value="Endochitinase-like"/>
    <property type="match status" value="1"/>
</dbReference>
<dbReference type="Pfam" id="PF01476">
    <property type="entry name" value="LysM"/>
    <property type="match status" value="1"/>
</dbReference>
<dbReference type="Proteomes" id="UP000053095">
    <property type="component" value="Unassembled WGS sequence"/>
</dbReference>
<dbReference type="InterPro" id="IPR036861">
    <property type="entry name" value="Endochitinase-like_sf"/>
</dbReference>
<comment type="catalytic activity">
    <reaction evidence="1">
        <text>Random endo-hydrolysis of N-acetyl-beta-D-glucosaminide (1-&gt;4)-beta-linkages in chitin and chitodextrins.</text>
        <dbReference type="EC" id="3.2.1.14"/>
    </reaction>
</comment>
<dbReference type="CDD" id="cd02878">
    <property type="entry name" value="GH18_zymocin_alpha"/>
    <property type="match status" value="1"/>
</dbReference>
<gene>
    <name evidence="15" type="ORF">TCE0_033f08434</name>
</gene>
<evidence type="ECO:0000256" key="8">
    <source>
        <dbReference type="ARBA" id="ARBA00023277"/>
    </source>
</evidence>
<dbReference type="PROSITE" id="PS51910">
    <property type="entry name" value="GH18_2"/>
    <property type="match status" value="1"/>
</dbReference>
<evidence type="ECO:0000256" key="1">
    <source>
        <dbReference type="ARBA" id="ARBA00000822"/>
    </source>
</evidence>
<evidence type="ECO:0000259" key="13">
    <source>
        <dbReference type="PROSITE" id="PS51782"/>
    </source>
</evidence>
<comment type="similarity">
    <text evidence="2">Belongs to the glycosyl hydrolase 18 family. Chitinase class V subfamily.</text>
</comment>
<feature type="domain" description="GH18" evidence="14">
    <location>
        <begin position="508"/>
        <end position="865"/>
    </location>
</feature>
<proteinExistence type="inferred from homology"/>
<dbReference type="PROSITE" id="PS01095">
    <property type="entry name" value="GH18_1"/>
    <property type="match status" value="1"/>
</dbReference>
<dbReference type="SMART" id="SM00257">
    <property type="entry name" value="LysM"/>
    <property type="match status" value="2"/>
</dbReference>
<dbReference type="InterPro" id="IPR001223">
    <property type="entry name" value="Glyco_hydro18_cat"/>
</dbReference>
<sequence>MRLLAPALGGLAGCLVGQAYATSLEGTFNSPANVSARARVQKPPRCPSQCESYDTSQWFVYPSTSRVARCNETMLLDFMVYNSLNDSDSRNSIRSCVTNGTGMPENAPAATSCYSVTSQSESTFQVGLWNAAGSTGSISSSEGSSMLKDVSSYMAGNCQKTSIFAFSESANIAVGMYVGGSVHHPQNVNSVMQEVTKVLQSTDTYQSMALQHCGKNANSTLGIAVDFTGDLAAVQQLVRTWNDGDCVSGFTTSSNVSTTLSSTQFSALSNPVHSNSTLSRRSPQLHGSSAGLHRRSTCSYVQVVSGDSCGSLVTECGITADEFYEYNPASDLCSTLAVGQYVCCSAGDLPNLAPSAYANGTCYTYDVQSGDTCSAIAAKYTLTVDDIDNFNSQTWGWYGCDDLQAGASICLSNGTAPFPLPLANAVCGPQVPGTDFTGTDNAGEWAALNPCPIAACCDIWGQCGNTPDYCNDTLAASGAPGTAPPGSNGCIWNCGTTIINDAVAPASYSSVGYFEATNTDRPCLDMNAYTINPAKYTHVLFAFGNITSDFAISIAGAESQFTLFKELANVKRMISFGGWDFSTGADTYMIFREGVTAANRDTLVENVANFVTENDLDGVDFDWEYPGEPDIPGIPAGSDEDGSNYLEFLTAMRAALPDKIISITAPGSYWYLKAFPIAEIANVVDFITFMTYDLHGIWDLSEEYSQSGCTAGDCLFSHVNMTETMWALAMISKAPVATNMIMVGVSSYGRSFEMTTAGCWTSSCTWNAAGAEGPCTQTAGYISNAEINQILAQNSDAQSLYSSGDETDILVYNETQWVGYMSSANKANRTSFYRGFNFAGTGEWAIDLESFEPYLNTTSGEFSEDWVDPGGEALGVNENIPCYSVSIGVNTTTELDQVVILGANTIDTWLSYNADNQTDWYKWMVSGHSSSTCTDFPATADNACTVLDEQYCFNGNITSGLYWASFITTTLYANWVQWYDAFNDAAFLSSLEISTIATTFTPSQTESILTFSQFLNGFTTALSIGSSVLPDPSGAIGDLSSGVNTIESILGYLTADGTGFTLPTTDDIEDAMKLMLGTLVTSTYQAIGNLSIMTFQYPNETQTCDSSHPLYCGPFIYPVSNYLYNVRPVSVIDTEDFNHLISTFTSTIEKFLVGVALATGDYYVVKTAAITEADCTDDAEFYINDACYMLAYPGESSCEVDSGFQASANKTTITNIQSFGVNITEMFLLSEACQNQTQMYYGTVDVNATDVATSGKLPLCFYNLPVFGLLSFDPDGQHLTPTGGYYSPCWVTVYQNGSGTPIVGESYLPSNLESAFDRQVCACSVPGSCTGGPLIGATNGTTDGILEVC</sequence>
<dbReference type="InterPro" id="IPR029070">
    <property type="entry name" value="Chitinase_insertion_sf"/>
</dbReference>
<dbReference type="InterPro" id="IPR053214">
    <property type="entry name" value="LysM12-like"/>
</dbReference>
<feature type="signal peptide" evidence="12">
    <location>
        <begin position="1"/>
        <end position="21"/>
    </location>
</feature>
<evidence type="ECO:0000256" key="11">
    <source>
        <dbReference type="RuleBase" id="RU000489"/>
    </source>
</evidence>
<dbReference type="InterPro" id="IPR017853">
    <property type="entry name" value="GH"/>
</dbReference>
<keyword evidence="16" id="KW-1185">Reference proteome</keyword>
<evidence type="ECO:0000256" key="9">
    <source>
        <dbReference type="ARBA" id="ARBA00023295"/>
    </source>
</evidence>
<evidence type="ECO:0000256" key="6">
    <source>
        <dbReference type="ARBA" id="ARBA00023024"/>
    </source>
</evidence>
<keyword evidence="10" id="KW-0624">Polysaccharide degradation</keyword>
<dbReference type="SUPFAM" id="SSF54106">
    <property type="entry name" value="LysM domain"/>
    <property type="match status" value="2"/>
</dbReference>
<keyword evidence="12" id="KW-0732">Signal</keyword>
<dbReference type="InterPro" id="IPR036779">
    <property type="entry name" value="LysM_dom_sf"/>
</dbReference>
<evidence type="ECO:0000313" key="16">
    <source>
        <dbReference type="Proteomes" id="UP000053095"/>
    </source>
</evidence>
<evidence type="ECO:0000256" key="12">
    <source>
        <dbReference type="SAM" id="SignalP"/>
    </source>
</evidence>
<evidence type="ECO:0000256" key="7">
    <source>
        <dbReference type="ARBA" id="ARBA00023026"/>
    </source>
</evidence>
<dbReference type="Gene3D" id="3.10.350.10">
    <property type="entry name" value="LysM domain"/>
    <property type="match status" value="2"/>
</dbReference>
<keyword evidence="7" id="KW-0843">Virulence</keyword>
<keyword evidence="5 11" id="KW-0378">Hydrolase</keyword>
<dbReference type="PANTHER" id="PTHR47700:SF2">
    <property type="entry name" value="CHITINASE"/>
    <property type="match status" value="1"/>
</dbReference>
<keyword evidence="6" id="KW-0146">Chitin degradation</keyword>
<evidence type="ECO:0000256" key="2">
    <source>
        <dbReference type="ARBA" id="ARBA00008682"/>
    </source>
</evidence>
<dbReference type="PROSITE" id="PS51782">
    <property type="entry name" value="LYSM"/>
    <property type="match status" value="2"/>
</dbReference>
<dbReference type="PANTHER" id="PTHR47700">
    <property type="entry name" value="V CHITINASE, PUTATIVE (AFU_ORTHOLOGUE AFUA_6G13720)-RELATED"/>
    <property type="match status" value="1"/>
</dbReference>